<feature type="compositionally biased region" description="Low complexity" evidence="1">
    <location>
        <begin position="12"/>
        <end position="24"/>
    </location>
</feature>
<evidence type="ECO:0000256" key="1">
    <source>
        <dbReference type="SAM" id="MobiDB-lite"/>
    </source>
</evidence>
<proteinExistence type="predicted"/>
<dbReference type="EMBL" id="CADCUV010000022">
    <property type="protein sequence ID" value="CAA9388620.1"/>
    <property type="molecule type" value="Genomic_DNA"/>
</dbReference>
<organism evidence="2">
    <name type="scientific">uncultured Rubrobacteraceae bacterium</name>
    <dbReference type="NCBI Taxonomy" id="349277"/>
    <lineage>
        <taxon>Bacteria</taxon>
        <taxon>Bacillati</taxon>
        <taxon>Actinomycetota</taxon>
        <taxon>Rubrobacteria</taxon>
        <taxon>Rubrobacterales</taxon>
        <taxon>Rubrobacteraceae</taxon>
        <taxon>environmental samples</taxon>
    </lineage>
</organism>
<sequence length="240" mass="27002">AVYRDHRRRQEPPQALPAAAPPAGRRIRARPSGRGLLGRRARLRRRQRRVEQDARRALPGREGLLLRTDARDLRGGRAQPRGPWKRHPDLRPRGTQGAAVRMRLLPRSVRALASPADGKDRKGGRPSAEGRRCLRRRGAERDLPASAHQGPLQDDPALRGPRRPVRQRSAGCDRPSPRRASRAQDLARPPLPLPPPRLRSPEVEGPDPGDVRPCPRVRQPGDQRTDRDGSLPRRQKARRI</sequence>
<feature type="compositionally biased region" description="Basic and acidic residues" evidence="1">
    <location>
        <begin position="117"/>
        <end position="143"/>
    </location>
</feature>
<feature type="compositionally biased region" description="Pro residues" evidence="1">
    <location>
        <begin position="189"/>
        <end position="198"/>
    </location>
</feature>
<evidence type="ECO:0000313" key="2">
    <source>
        <dbReference type="EMBL" id="CAA9388620.1"/>
    </source>
</evidence>
<protein>
    <submittedName>
        <fullName evidence="2">Uncharacterized protein</fullName>
    </submittedName>
</protein>
<name>A0A6J4NHX2_9ACTN</name>
<feature type="region of interest" description="Disordered" evidence="1">
    <location>
        <begin position="1"/>
        <end position="240"/>
    </location>
</feature>
<feature type="non-terminal residue" evidence="2">
    <location>
        <position position="1"/>
    </location>
</feature>
<accession>A0A6J4NHX2</accession>
<reference evidence="2" key="1">
    <citation type="submission" date="2020-02" db="EMBL/GenBank/DDBJ databases">
        <authorList>
            <person name="Meier V. D."/>
        </authorList>
    </citation>
    <scope>NUCLEOTIDE SEQUENCE</scope>
    <source>
        <strain evidence="2">AVDCRST_MAG22</strain>
    </source>
</reference>
<feature type="compositionally biased region" description="Basic and acidic residues" evidence="1">
    <location>
        <begin position="219"/>
        <end position="231"/>
    </location>
</feature>
<feature type="non-terminal residue" evidence="2">
    <location>
        <position position="240"/>
    </location>
</feature>
<feature type="compositionally biased region" description="Basic residues" evidence="1">
    <location>
        <begin position="25"/>
        <end position="48"/>
    </location>
</feature>
<dbReference type="AlphaFoldDB" id="A0A6J4NHX2"/>
<gene>
    <name evidence="2" type="ORF">AVDCRST_MAG22-445</name>
</gene>